<keyword evidence="6 9" id="KW-0472">Membrane</keyword>
<feature type="transmembrane region" description="Helical" evidence="9">
    <location>
        <begin position="9"/>
        <end position="30"/>
    </location>
</feature>
<evidence type="ECO:0000256" key="2">
    <source>
        <dbReference type="ARBA" id="ARBA00022692"/>
    </source>
</evidence>
<dbReference type="CDD" id="cd03388">
    <property type="entry name" value="PAP2_SPPase1"/>
    <property type="match status" value="1"/>
</dbReference>
<evidence type="ECO:0000313" key="12">
    <source>
        <dbReference type="Proteomes" id="UP001140562"/>
    </source>
</evidence>
<dbReference type="InterPro" id="IPR000326">
    <property type="entry name" value="PAP2/HPO"/>
</dbReference>
<feature type="transmembrane region" description="Helical" evidence="9">
    <location>
        <begin position="115"/>
        <end position="134"/>
    </location>
</feature>
<comment type="caution">
    <text evidence="11">The sequence shown here is derived from an EMBL/GenBank/DDBJ whole genome shotgun (WGS) entry which is preliminary data.</text>
</comment>
<protein>
    <submittedName>
        <fullName evidence="11">Long-chain base-1-phosphate phosphatase</fullName>
    </submittedName>
</protein>
<evidence type="ECO:0000256" key="8">
    <source>
        <dbReference type="SAM" id="MobiDB-lite"/>
    </source>
</evidence>
<evidence type="ECO:0000256" key="5">
    <source>
        <dbReference type="ARBA" id="ARBA00022989"/>
    </source>
</evidence>
<feature type="transmembrane region" description="Helical" evidence="9">
    <location>
        <begin position="166"/>
        <end position="187"/>
    </location>
</feature>
<evidence type="ECO:0000259" key="10">
    <source>
        <dbReference type="SMART" id="SM00014"/>
    </source>
</evidence>
<evidence type="ECO:0000256" key="9">
    <source>
        <dbReference type="SAM" id="Phobius"/>
    </source>
</evidence>
<dbReference type="GO" id="GO:0005789">
    <property type="term" value="C:endoplasmic reticulum membrane"/>
    <property type="evidence" value="ECO:0007669"/>
    <property type="project" value="UniProtKB-SubCell"/>
</dbReference>
<feature type="region of interest" description="Disordered" evidence="8">
    <location>
        <begin position="422"/>
        <end position="441"/>
    </location>
</feature>
<dbReference type="PANTHER" id="PTHR14969:SF28">
    <property type="entry name" value="DIHYDROSPHINGOSINE 1-PHOSPHATE PHOSPHATASE LCB3-RELATED"/>
    <property type="match status" value="1"/>
</dbReference>
<evidence type="ECO:0000256" key="7">
    <source>
        <dbReference type="ARBA" id="ARBA00038324"/>
    </source>
</evidence>
<accession>A0A9W8WTM6</accession>
<evidence type="ECO:0000256" key="6">
    <source>
        <dbReference type="ARBA" id="ARBA00023136"/>
    </source>
</evidence>
<dbReference type="EMBL" id="JAPEUV010000108">
    <property type="protein sequence ID" value="KAJ4332823.1"/>
    <property type="molecule type" value="Genomic_DNA"/>
</dbReference>
<evidence type="ECO:0000313" key="11">
    <source>
        <dbReference type="EMBL" id="KAJ4332823.1"/>
    </source>
</evidence>
<dbReference type="PANTHER" id="PTHR14969">
    <property type="entry name" value="SPHINGOSINE-1-PHOSPHATE PHOSPHOHYDROLASE"/>
    <property type="match status" value="1"/>
</dbReference>
<evidence type="ECO:0000256" key="4">
    <source>
        <dbReference type="ARBA" id="ARBA00022824"/>
    </source>
</evidence>
<organism evidence="11 12">
    <name type="scientific">Didymella glomerata</name>
    <dbReference type="NCBI Taxonomy" id="749621"/>
    <lineage>
        <taxon>Eukaryota</taxon>
        <taxon>Fungi</taxon>
        <taxon>Dikarya</taxon>
        <taxon>Ascomycota</taxon>
        <taxon>Pezizomycotina</taxon>
        <taxon>Dothideomycetes</taxon>
        <taxon>Pleosporomycetidae</taxon>
        <taxon>Pleosporales</taxon>
        <taxon>Pleosporineae</taxon>
        <taxon>Didymellaceae</taxon>
        <taxon>Didymella</taxon>
    </lineage>
</organism>
<keyword evidence="3" id="KW-0378">Hydrolase</keyword>
<keyword evidence="4" id="KW-0256">Endoplasmic reticulum</keyword>
<feature type="transmembrane region" description="Helical" evidence="9">
    <location>
        <begin position="42"/>
        <end position="61"/>
    </location>
</feature>
<proteinExistence type="inferred from homology"/>
<keyword evidence="5 9" id="KW-1133">Transmembrane helix</keyword>
<dbReference type="SMART" id="SM00014">
    <property type="entry name" value="acidPPc"/>
    <property type="match status" value="1"/>
</dbReference>
<feature type="transmembrane region" description="Helical" evidence="9">
    <location>
        <begin position="141"/>
        <end position="160"/>
    </location>
</feature>
<evidence type="ECO:0000256" key="3">
    <source>
        <dbReference type="ARBA" id="ARBA00022801"/>
    </source>
</evidence>
<dbReference type="SUPFAM" id="SSF48317">
    <property type="entry name" value="Acid phosphatase/Vanadium-dependent haloperoxidase"/>
    <property type="match status" value="1"/>
</dbReference>
<name>A0A9W8WTM6_9PLEO</name>
<dbReference type="GO" id="GO:0042392">
    <property type="term" value="F:sphingosine-1-phosphate phosphatase activity"/>
    <property type="evidence" value="ECO:0007669"/>
    <property type="project" value="TreeGrafter"/>
</dbReference>
<dbReference type="Pfam" id="PF01569">
    <property type="entry name" value="PAP2"/>
    <property type="match status" value="1"/>
</dbReference>
<evidence type="ECO:0000256" key="1">
    <source>
        <dbReference type="ARBA" id="ARBA00004477"/>
    </source>
</evidence>
<reference evidence="11" key="1">
    <citation type="submission" date="2022-10" db="EMBL/GenBank/DDBJ databases">
        <title>Tapping the CABI collections for fungal endophytes: first genome assemblies for Collariella, Neodidymelliopsis, Ascochyta clinopodiicola, Didymella pomorum, Didymosphaeria variabile, Neocosmospora piperis and Neocucurbitaria cava.</title>
        <authorList>
            <person name="Hill R."/>
        </authorList>
    </citation>
    <scope>NUCLEOTIDE SEQUENCE</scope>
    <source>
        <strain evidence="11">IMI 360193</strain>
    </source>
</reference>
<gene>
    <name evidence="11" type="primary">LCB3</name>
    <name evidence="11" type="ORF">N0V87_008108</name>
</gene>
<dbReference type="OrthoDB" id="301434at2759"/>
<keyword evidence="12" id="KW-1185">Reference proteome</keyword>
<dbReference type="Gene3D" id="1.20.144.10">
    <property type="entry name" value="Phosphatidic acid phosphatase type 2/haloperoxidase"/>
    <property type="match status" value="1"/>
</dbReference>
<sequence>MRSPALDTYFAYTANLGTHTFFMIFLPIQFWCGYTSLGRATVFMLAAGIYWSGFLKDMLCLPRPLSPPLARISMSGSAALEYGFPSSHSTNAVSVTFYAIYMLRQSDEYSPTVNIGLQALFYLYAVSIIVGRLYCGMHGFLDVLVGSTLGALITVFQLVFSDWIDSWIFSGTYKDLIIATLVIFVLVRIHPEPADDCPCFDDSVAFSGVVVGINIGAWHYAQSGFAINDIYPSTVPFELSQIGLPKAIVRTLLGVVVIFVWRATAKPTLFKILPPLFRLLERGRMNLPRAFFLNASSYTSIPNMRDDDNVIPPASQLPQMLKNLAHPRKRSVSVGPQSASDAYETLAYRNRRRRESVNSSDGTVLEDLEWSSTPPSQAVTPAVEKAQPLLGAGILPTPMASRIHLYEQMMGTGNIKGYDGKMDTPPDNDTDLTGEASLKSEEENEKREIFMKLTKPRVRYDVEVVTKLIIYSGIGWFAVGLDPIIFELVGLVSAYDKKYLGVAPKHQKGNDEEPDLPSNMIDEEEPPHSPVTDKELEEAHYRARQQDASYSSVELLQCFFDLFPPDTPVRIRHKPSDKPAGTFSYITTISDRTGAKDMLLYPKVSTAVVIDNPAIKNNF</sequence>
<feature type="region of interest" description="Disordered" evidence="8">
    <location>
        <begin position="504"/>
        <end position="532"/>
    </location>
</feature>
<comment type="similarity">
    <text evidence="7">Belongs to the type 2 lipid phosphate phosphatase family.</text>
</comment>
<feature type="transmembrane region" description="Helical" evidence="9">
    <location>
        <begin position="199"/>
        <end position="221"/>
    </location>
</feature>
<feature type="domain" description="Phosphatidic acid phosphatase type 2/haloperoxidase" evidence="10">
    <location>
        <begin position="37"/>
        <end position="158"/>
    </location>
</feature>
<feature type="transmembrane region" description="Helical" evidence="9">
    <location>
        <begin position="241"/>
        <end position="261"/>
    </location>
</feature>
<dbReference type="Proteomes" id="UP001140562">
    <property type="component" value="Unassembled WGS sequence"/>
</dbReference>
<keyword evidence="2 9" id="KW-0812">Transmembrane</keyword>
<comment type="subcellular location">
    <subcellularLocation>
        <location evidence="1">Endoplasmic reticulum membrane</location>
        <topology evidence="1">Multi-pass membrane protein</topology>
    </subcellularLocation>
</comment>
<dbReference type="InterPro" id="IPR036938">
    <property type="entry name" value="PAP2/HPO_sf"/>
</dbReference>
<dbReference type="AlphaFoldDB" id="A0A9W8WTM6"/>